<dbReference type="PRINTS" id="PR00463">
    <property type="entry name" value="EP450I"/>
</dbReference>
<comment type="cofactor">
    <cofactor evidence="1 8">
        <name>heme</name>
        <dbReference type="ChEBI" id="CHEBI:30413"/>
    </cofactor>
</comment>
<keyword evidence="5 9" id="KW-0560">Oxidoreductase</keyword>
<evidence type="ECO:0000256" key="6">
    <source>
        <dbReference type="ARBA" id="ARBA00023004"/>
    </source>
</evidence>
<dbReference type="PANTHER" id="PTHR47944">
    <property type="entry name" value="CYTOCHROME P450 98A9"/>
    <property type="match status" value="1"/>
</dbReference>
<evidence type="ECO:0000256" key="9">
    <source>
        <dbReference type="RuleBase" id="RU000461"/>
    </source>
</evidence>
<keyword evidence="10" id="KW-0472">Membrane</keyword>
<dbReference type="EMBL" id="KZ772869">
    <property type="protein sequence ID" value="PTQ27395.1"/>
    <property type="molecule type" value="Genomic_DNA"/>
</dbReference>
<dbReference type="PRINTS" id="PR00385">
    <property type="entry name" value="P450"/>
</dbReference>
<evidence type="ECO:0000256" key="10">
    <source>
        <dbReference type="SAM" id="Phobius"/>
    </source>
</evidence>
<reference evidence="12" key="1">
    <citation type="journal article" date="2017" name="Cell">
        <title>Insights into land plant evolution garnered from the Marchantia polymorpha genome.</title>
        <authorList>
            <person name="Bowman J.L."/>
            <person name="Kohchi T."/>
            <person name="Yamato K.T."/>
            <person name="Jenkins J."/>
            <person name="Shu S."/>
            <person name="Ishizaki K."/>
            <person name="Yamaoka S."/>
            <person name="Nishihama R."/>
            <person name="Nakamura Y."/>
            <person name="Berger F."/>
            <person name="Adam C."/>
            <person name="Aki S.S."/>
            <person name="Althoff F."/>
            <person name="Araki T."/>
            <person name="Arteaga-Vazquez M.A."/>
            <person name="Balasubrmanian S."/>
            <person name="Barry K."/>
            <person name="Bauer D."/>
            <person name="Boehm C.R."/>
            <person name="Briginshaw L."/>
            <person name="Caballero-Perez J."/>
            <person name="Catarino B."/>
            <person name="Chen F."/>
            <person name="Chiyoda S."/>
            <person name="Chovatia M."/>
            <person name="Davies K.M."/>
            <person name="Delmans M."/>
            <person name="Demura T."/>
            <person name="Dierschke T."/>
            <person name="Dolan L."/>
            <person name="Dorantes-Acosta A.E."/>
            <person name="Eklund D.M."/>
            <person name="Florent S.N."/>
            <person name="Flores-Sandoval E."/>
            <person name="Fujiyama A."/>
            <person name="Fukuzawa H."/>
            <person name="Galik B."/>
            <person name="Grimanelli D."/>
            <person name="Grimwood J."/>
            <person name="Grossniklaus U."/>
            <person name="Hamada T."/>
            <person name="Haseloff J."/>
            <person name="Hetherington A.J."/>
            <person name="Higo A."/>
            <person name="Hirakawa Y."/>
            <person name="Hundley H.N."/>
            <person name="Ikeda Y."/>
            <person name="Inoue K."/>
            <person name="Inoue S.I."/>
            <person name="Ishida S."/>
            <person name="Jia Q."/>
            <person name="Kakita M."/>
            <person name="Kanazawa T."/>
            <person name="Kawai Y."/>
            <person name="Kawashima T."/>
            <person name="Kennedy M."/>
            <person name="Kinose K."/>
            <person name="Kinoshita T."/>
            <person name="Kohara Y."/>
            <person name="Koide E."/>
            <person name="Komatsu K."/>
            <person name="Kopischke S."/>
            <person name="Kubo M."/>
            <person name="Kyozuka J."/>
            <person name="Lagercrantz U."/>
            <person name="Lin S.S."/>
            <person name="Lindquist E."/>
            <person name="Lipzen A.M."/>
            <person name="Lu C.W."/>
            <person name="De Luna E."/>
            <person name="Martienssen R.A."/>
            <person name="Minamino N."/>
            <person name="Mizutani M."/>
            <person name="Mizutani M."/>
            <person name="Mochizuki N."/>
            <person name="Monte I."/>
            <person name="Mosher R."/>
            <person name="Nagasaki H."/>
            <person name="Nakagami H."/>
            <person name="Naramoto S."/>
            <person name="Nishitani K."/>
            <person name="Ohtani M."/>
            <person name="Okamoto T."/>
            <person name="Okumura M."/>
            <person name="Phillips J."/>
            <person name="Pollak B."/>
            <person name="Reinders A."/>
            <person name="Rovekamp M."/>
            <person name="Sano R."/>
            <person name="Sawa S."/>
            <person name="Schmid M.W."/>
            <person name="Shirakawa M."/>
            <person name="Solano R."/>
            <person name="Spunde A."/>
            <person name="Suetsugu N."/>
            <person name="Sugano S."/>
            <person name="Sugiyama A."/>
            <person name="Sun R."/>
            <person name="Suzuki Y."/>
            <person name="Takenaka M."/>
            <person name="Takezawa D."/>
            <person name="Tomogane H."/>
            <person name="Tsuzuki M."/>
            <person name="Ueda T."/>
            <person name="Umeda M."/>
            <person name="Ward J.M."/>
            <person name="Watanabe Y."/>
            <person name="Yazaki K."/>
            <person name="Yokoyama R."/>
            <person name="Yoshitake Y."/>
            <person name="Yotsui I."/>
            <person name="Zachgo S."/>
            <person name="Schmutz J."/>
        </authorList>
    </citation>
    <scope>NUCLEOTIDE SEQUENCE [LARGE SCALE GENOMIC DNA]</scope>
    <source>
        <strain evidence="12">Tak-1</strain>
    </source>
</reference>
<evidence type="ECO:0000313" key="12">
    <source>
        <dbReference type="Proteomes" id="UP000244005"/>
    </source>
</evidence>
<dbReference type="PROSITE" id="PS00086">
    <property type="entry name" value="CYTOCHROME_P450"/>
    <property type="match status" value="1"/>
</dbReference>
<keyword evidence="3 8" id="KW-0349">Heme</keyword>
<dbReference type="InterPro" id="IPR002401">
    <property type="entry name" value="Cyt_P450_E_grp-I"/>
</dbReference>
<gene>
    <name evidence="11" type="ORF">MARPO_0201s0002</name>
</gene>
<feature type="transmembrane region" description="Helical" evidence="10">
    <location>
        <begin position="15"/>
        <end position="37"/>
    </location>
</feature>
<dbReference type="GO" id="GO:0020037">
    <property type="term" value="F:heme binding"/>
    <property type="evidence" value="ECO:0007669"/>
    <property type="project" value="InterPro"/>
</dbReference>
<comment type="similarity">
    <text evidence="2 9">Belongs to the cytochrome P450 family.</text>
</comment>
<evidence type="ECO:0000256" key="1">
    <source>
        <dbReference type="ARBA" id="ARBA00001971"/>
    </source>
</evidence>
<name>A0A2R6W0L0_MARPO</name>
<evidence type="ECO:0000256" key="7">
    <source>
        <dbReference type="ARBA" id="ARBA00023033"/>
    </source>
</evidence>
<dbReference type="FunFam" id="1.10.630.10:FF:000126">
    <property type="entry name" value="Predicted protein"/>
    <property type="match status" value="1"/>
</dbReference>
<protein>
    <recommendedName>
        <fullName evidence="13">Cytochrome P450</fullName>
    </recommendedName>
</protein>
<accession>A0A2R6W0L0</accession>
<keyword evidence="10" id="KW-1133">Transmembrane helix</keyword>
<keyword evidence="10" id="KW-0812">Transmembrane</keyword>
<evidence type="ECO:0000256" key="5">
    <source>
        <dbReference type="ARBA" id="ARBA00023002"/>
    </source>
</evidence>
<keyword evidence="7 9" id="KW-0503">Monooxygenase</keyword>
<dbReference type="InterPro" id="IPR036396">
    <property type="entry name" value="Cyt_P450_sf"/>
</dbReference>
<evidence type="ECO:0008006" key="13">
    <source>
        <dbReference type="Google" id="ProtNLM"/>
    </source>
</evidence>
<dbReference type="InterPro" id="IPR017972">
    <property type="entry name" value="Cyt_P450_CS"/>
</dbReference>
<dbReference type="SUPFAM" id="SSF48264">
    <property type="entry name" value="Cytochrome P450"/>
    <property type="match status" value="1"/>
</dbReference>
<evidence type="ECO:0000256" key="8">
    <source>
        <dbReference type="PIRSR" id="PIRSR602401-1"/>
    </source>
</evidence>
<organism evidence="11 12">
    <name type="scientific">Marchantia polymorpha</name>
    <name type="common">Common liverwort</name>
    <name type="synonym">Marchantia aquatica</name>
    <dbReference type="NCBI Taxonomy" id="3197"/>
    <lineage>
        <taxon>Eukaryota</taxon>
        <taxon>Viridiplantae</taxon>
        <taxon>Streptophyta</taxon>
        <taxon>Embryophyta</taxon>
        <taxon>Marchantiophyta</taxon>
        <taxon>Marchantiopsida</taxon>
        <taxon>Marchantiidae</taxon>
        <taxon>Marchantiales</taxon>
        <taxon>Marchantiaceae</taxon>
        <taxon>Marchantia</taxon>
    </lineage>
</organism>
<dbReference type="Gramene" id="Mp2g18140.1">
    <property type="protein sequence ID" value="Mp2g18140.1.cds"/>
    <property type="gene ID" value="Mp2g18140"/>
</dbReference>
<dbReference type="GO" id="GO:0044550">
    <property type="term" value="P:secondary metabolite biosynthetic process"/>
    <property type="evidence" value="ECO:0007669"/>
    <property type="project" value="UniProtKB-ARBA"/>
</dbReference>
<evidence type="ECO:0000256" key="2">
    <source>
        <dbReference type="ARBA" id="ARBA00010617"/>
    </source>
</evidence>
<dbReference type="GO" id="GO:0004497">
    <property type="term" value="F:monooxygenase activity"/>
    <property type="evidence" value="ECO:0007669"/>
    <property type="project" value="UniProtKB-KW"/>
</dbReference>
<feature type="binding site" description="axial binding residue" evidence="8">
    <location>
        <position position="449"/>
    </location>
    <ligand>
        <name>heme</name>
        <dbReference type="ChEBI" id="CHEBI:30413"/>
    </ligand>
    <ligandPart>
        <name>Fe</name>
        <dbReference type="ChEBI" id="CHEBI:18248"/>
    </ligandPart>
</feature>
<dbReference type="GO" id="GO:0005506">
    <property type="term" value="F:iron ion binding"/>
    <property type="evidence" value="ECO:0007669"/>
    <property type="project" value="InterPro"/>
</dbReference>
<dbReference type="AlphaFoldDB" id="A0A2R6W0L0"/>
<sequence>MRVALDIEVRDMEDLISVLTGGSVQFLAALVFLYVLLKIFKRVRYTGGKRPPGPPSLPLIGHFHHLLFGMPHHSLAKIAEKYGPLVWLELGAVNAVVVTSSDVAREVLKTQDHIFASRPPLIMAEMVFNKGQDLIFSPLNDNYRLARKIFTTELFSEKRIDSFKELRRQMTFRTLRTAFEEGHADRYINLADLMRNQFLSLTTQMLFRTDGHAQNKELLEISDELINAGWFVLEEFFPLLKPLDLSGQVRRLKKIGERYYELMDSIIDNRLKENSNSKSNTEEDFLDVLLATSNFSRLQVKVFLLDIIGAGNDTSSETIVWAITELLRHPNIMERLQIELDDVIGKERLVEEADLNNLEYLQAVVKETLRLHPVFVLGVPHYSTEATKVAGYDVPANTRVILNLYAIARDAKVWEDPVKFDPSRFLNSPVDVRGHHYEVLPFGAGRRKCMGMNLALVSVAYNIALLIHSCTISLPEGLTHLDVDVEEKFGVTVVRRNPLNLLIKRRLPLDVYRRAGLQFSDV</sequence>
<dbReference type="InterPro" id="IPR001128">
    <property type="entry name" value="Cyt_P450"/>
</dbReference>
<keyword evidence="4 8" id="KW-0479">Metal-binding</keyword>
<keyword evidence="12" id="KW-1185">Reference proteome</keyword>
<feature type="transmembrane region" description="Helical" evidence="10">
    <location>
        <begin position="454"/>
        <end position="474"/>
    </location>
</feature>
<dbReference type="OrthoDB" id="2789670at2759"/>
<evidence type="ECO:0000256" key="3">
    <source>
        <dbReference type="ARBA" id="ARBA00022617"/>
    </source>
</evidence>
<dbReference type="PANTHER" id="PTHR47944:SF4">
    <property type="entry name" value="OS09G0441700 PROTEIN"/>
    <property type="match status" value="1"/>
</dbReference>
<evidence type="ECO:0000256" key="4">
    <source>
        <dbReference type="ARBA" id="ARBA00022723"/>
    </source>
</evidence>
<dbReference type="CDD" id="cd20618">
    <property type="entry name" value="CYP71_clan"/>
    <property type="match status" value="1"/>
</dbReference>
<keyword evidence="6 8" id="KW-0408">Iron</keyword>
<evidence type="ECO:0000313" key="11">
    <source>
        <dbReference type="EMBL" id="PTQ27395.1"/>
    </source>
</evidence>
<dbReference type="Pfam" id="PF00067">
    <property type="entry name" value="p450"/>
    <property type="match status" value="1"/>
</dbReference>
<proteinExistence type="inferred from homology"/>
<dbReference type="GO" id="GO:0016705">
    <property type="term" value="F:oxidoreductase activity, acting on paired donors, with incorporation or reduction of molecular oxygen"/>
    <property type="evidence" value="ECO:0007669"/>
    <property type="project" value="InterPro"/>
</dbReference>
<dbReference type="Proteomes" id="UP000244005">
    <property type="component" value="Unassembled WGS sequence"/>
</dbReference>
<dbReference type="Gene3D" id="1.10.630.10">
    <property type="entry name" value="Cytochrome P450"/>
    <property type="match status" value="1"/>
</dbReference>